<dbReference type="GO" id="GO:0000493">
    <property type="term" value="P:box H/ACA snoRNP assembly"/>
    <property type="evidence" value="ECO:0007669"/>
    <property type="project" value="InterPro"/>
</dbReference>
<dbReference type="GO" id="GO:0006364">
    <property type="term" value="P:rRNA processing"/>
    <property type="evidence" value="ECO:0007669"/>
    <property type="project" value="UniProtKB-KW"/>
</dbReference>
<dbReference type="PANTHER" id="PTHR31633:SF1">
    <property type="entry name" value="H_ACA RIBONUCLEOPROTEIN COMPLEX NON-CORE SUBUNIT NAF1"/>
    <property type="match status" value="1"/>
</dbReference>
<dbReference type="PANTHER" id="PTHR31633">
    <property type="entry name" value="H/ACA RIBONUCLEOPROTEIN COMPLEX NON-CORE SUBUNIT NAF1"/>
    <property type="match status" value="1"/>
</dbReference>
<comment type="function">
    <text evidence="7">Required for ribosome biogenesis. Part of a complex which catalyzes pseudouridylation of rRNA. This involves the isomerization of uridine such that the ribose is subsequently attached to C5, instead of the normal N1. Pseudouridine ("psi") residues may serve to stabilize the conformation of rRNAs.</text>
</comment>
<evidence type="ECO:0000313" key="9">
    <source>
        <dbReference type="EMBL" id="CCM18457.1"/>
    </source>
</evidence>
<evidence type="ECO:0000256" key="1">
    <source>
        <dbReference type="ARBA" id="ARBA00009801"/>
    </source>
</evidence>
<keyword evidence="5 7" id="KW-0694">RNA-binding</keyword>
<dbReference type="GO" id="GO:0005732">
    <property type="term" value="C:sno(s)RNA-containing ribonucleoprotein complex"/>
    <property type="evidence" value="ECO:0007669"/>
    <property type="project" value="InterPro"/>
</dbReference>
<keyword evidence="6 7" id="KW-0539">Nucleus</keyword>
<evidence type="ECO:0000256" key="7">
    <source>
        <dbReference type="RuleBase" id="RU364004"/>
    </source>
</evidence>
<keyword evidence="2 7" id="KW-0690">Ribosome biogenesis</keyword>
<dbReference type="InterPro" id="IPR038664">
    <property type="entry name" value="Gar1/Naf1_Cbf5-bd_sf"/>
</dbReference>
<dbReference type="GO" id="GO:0003723">
    <property type="term" value="F:RNA binding"/>
    <property type="evidence" value="ECO:0007669"/>
    <property type="project" value="UniProtKB-KW"/>
</dbReference>
<keyword evidence="4" id="KW-0597">Phosphoprotein</keyword>
<dbReference type="SUPFAM" id="SSF50447">
    <property type="entry name" value="Translation proteins"/>
    <property type="match status" value="1"/>
</dbReference>
<comment type="subunit">
    <text evidence="7">Component of the small nucleolar ribonucleoprotein particles containing H/ACA-type snoRNAs (H/ACA snoRNPs).</text>
</comment>
<reference evidence="9" key="1">
    <citation type="submission" date="2012-08" db="EMBL/GenBank/DDBJ databases">
        <title>Comparative genomics of metastatic and non-metastatic Leishmania guyanensis provides insights into polygenic factors involved in Leishmania RNA virus infection.</title>
        <authorList>
            <person name="Smith D."/>
            <person name="Hertz-Fowler C."/>
            <person name="Martin R."/>
            <person name="Dickens N."/>
            <person name="Fasel N."/>
            <person name="Falquet L."/>
            <person name="Beverley S."/>
            <person name="Zangger H."/>
            <person name="Calderon-Copete S."/>
            <person name="Mottram J."/>
            <person name="Xenarios I."/>
        </authorList>
    </citation>
    <scope>NUCLEOTIDE SEQUENCE</scope>
    <source>
        <strain evidence="9">MHOM/BR/75/M4147/SSU:IR2SAT-LUC</strain>
    </source>
</reference>
<dbReference type="GO" id="GO:0005730">
    <property type="term" value="C:nucleolus"/>
    <property type="evidence" value="ECO:0007669"/>
    <property type="project" value="UniProtKB-SubCell"/>
</dbReference>
<dbReference type="InterPro" id="IPR007504">
    <property type="entry name" value="H/ACA_rnp_Gar1/Naf1"/>
</dbReference>
<evidence type="ECO:0000256" key="3">
    <source>
        <dbReference type="ARBA" id="ARBA00022552"/>
    </source>
</evidence>
<dbReference type="Pfam" id="PF04410">
    <property type="entry name" value="Gar1"/>
    <property type="match status" value="1"/>
</dbReference>
<keyword evidence="3 7" id="KW-0698">rRNA processing</keyword>
<feature type="region of interest" description="Disordered" evidence="8">
    <location>
        <begin position="198"/>
        <end position="242"/>
    </location>
</feature>
<organism evidence="9">
    <name type="scientific">Leishmania guyanensis</name>
    <dbReference type="NCBI Taxonomy" id="5670"/>
    <lineage>
        <taxon>Eukaryota</taxon>
        <taxon>Discoba</taxon>
        <taxon>Euglenozoa</taxon>
        <taxon>Kinetoplastea</taxon>
        <taxon>Metakinetoplastina</taxon>
        <taxon>Trypanosomatida</taxon>
        <taxon>Trypanosomatidae</taxon>
        <taxon>Leishmaniinae</taxon>
        <taxon>Leishmania</taxon>
        <taxon>Leishmania guyanensis species complex</taxon>
    </lineage>
</organism>
<name>A0A1E1J4F7_LEIGU</name>
<dbReference type="Gene3D" id="2.40.10.230">
    <property type="entry name" value="Probable tRNA pseudouridine synthase domain"/>
    <property type="match status" value="1"/>
</dbReference>
<evidence type="ECO:0000256" key="6">
    <source>
        <dbReference type="ARBA" id="ARBA00023242"/>
    </source>
</evidence>
<protein>
    <recommendedName>
        <fullName evidence="7">H/ACA ribonucleoprotein complex subunit</fullName>
    </recommendedName>
</protein>
<evidence type="ECO:0000256" key="5">
    <source>
        <dbReference type="ARBA" id="ARBA00022884"/>
    </source>
</evidence>
<dbReference type="EMBL" id="CALQ01001558">
    <property type="protein sequence ID" value="CCM18457.1"/>
    <property type="molecule type" value="Genomic_DNA"/>
</dbReference>
<keyword evidence="7" id="KW-0687">Ribonucleoprotein</keyword>
<proteinExistence type="inferred from homology"/>
<evidence type="ECO:0000256" key="2">
    <source>
        <dbReference type="ARBA" id="ARBA00022517"/>
    </source>
</evidence>
<dbReference type="InterPro" id="IPR040309">
    <property type="entry name" value="Naf1"/>
</dbReference>
<evidence type="ECO:0000256" key="4">
    <source>
        <dbReference type="ARBA" id="ARBA00022553"/>
    </source>
</evidence>
<dbReference type="AlphaFoldDB" id="A0A1E1J4F7"/>
<comment type="similarity">
    <text evidence="1">Belongs to the NAF1 family.</text>
</comment>
<dbReference type="GO" id="GO:0001522">
    <property type="term" value="P:pseudouridine synthesis"/>
    <property type="evidence" value="ECO:0007669"/>
    <property type="project" value="InterPro"/>
</dbReference>
<comment type="similarity">
    <text evidence="7">Belongs to the GAR1 family.</text>
</comment>
<dbReference type="InterPro" id="IPR009000">
    <property type="entry name" value="Transl_B-barrel_sf"/>
</dbReference>
<accession>A0A1E1J4F7</accession>
<sequence>MDCVTSRAAVGAIYADDKPTRRAVSISSVDSEPFVRAASARSVASSASNDGEFRARRGWLVPDGDDVPLDDNTMACAALVLPLSQISEAPVAFVSTTSAVSRSCVAEAIPETLTMDVGTRLCLTDGTLVGYVSSVFGPVKQAFYVVKSTREDFSELIGAHRLAEGVVLHYDLLHQEIMYDPFEQCDVAKGTDASYINDEELPEHVRPDFSDDEKETEWKRQKRHHGCDNESMSSDESKEEIEWSKLQLDDDAVAHGGSHVVVPQWIQSAPR</sequence>
<comment type="subcellular location">
    <subcellularLocation>
        <location evidence="7">Nucleus</location>
        <location evidence="7">Nucleolus</location>
    </subcellularLocation>
</comment>
<evidence type="ECO:0000256" key="8">
    <source>
        <dbReference type="SAM" id="MobiDB-lite"/>
    </source>
</evidence>
<gene>
    <name evidence="9" type="primary">LgM4147LRVhigh.32.01890.00740</name>
    <name evidence="9" type="ORF">BN36_3259430</name>
</gene>